<evidence type="ECO:0000313" key="3">
    <source>
        <dbReference type="Proteomes" id="UP000649829"/>
    </source>
</evidence>
<protein>
    <recommendedName>
        <fullName evidence="1">Pepco domain-containing protein</fullName>
    </recommendedName>
</protein>
<sequence length="129" mass="14013">MTEPAQDEFEISIFVPEEGTAVPLPPDPSVEHHSMRDWVPGLGRVAKVRAGQVQEQWTRTVDTLMKLSSTTAARSKEWSIEEIEVGLTLSAKGELLFIAEAGAEASIKFKLTRKGESAPQAPTLLPSGN</sequence>
<reference evidence="2" key="1">
    <citation type="journal article" date="2014" name="Int. J. Syst. Evol. Microbiol.">
        <title>Complete genome sequence of Corynebacterium casei LMG S-19264T (=DSM 44701T), isolated from a smear-ripened cheese.</title>
        <authorList>
            <consortium name="US DOE Joint Genome Institute (JGI-PGF)"/>
            <person name="Walter F."/>
            <person name="Albersmeier A."/>
            <person name="Kalinowski J."/>
            <person name="Ruckert C."/>
        </authorList>
    </citation>
    <scope>NUCLEOTIDE SEQUENCE</scope>
    <source>
        <strain evidence="2">CGMCC 1.6293</strain>
    </source>
</reference>
<proteinExistence type="predicted"/>
<dbReference type="Proteomes" id="UP000649829">
    <property type="component" value="Unassembled WGS sequence"/>
</dbReference>
<name>A0A917T5W3_9RHOB</name>
<reference evidence="2" key="2">
    <citation type="submission" date="2020-09" db="EMBL/GenBank/DDBJ databases">
        <authorList>
            <person name="Sun Q."/>
            <person name="Zhou Y."/>
        </authorList>
    </citation>
    <scope>NUCLEOTIDE SEQUENCE</scope>
    <source>
        <strain evidence="2">CGMCC 1.6293</strain>
    </source>
</reference>
<gene>
    <name evidence="2" type="ORF">GCM10011534_35720</name>
</gene>
<dbReference type="InterPro" id="IPR056947">
    <property type="entry name" value="Pepco_dom"/>
</dbReference>
<dbReference type="Pfam" id="PF24393">
    <property type="entry name" value="Pepco"/>
    <property type="match status" value="1"/>
</dbReference>
<keyword evidence="3" id="KW-1185">Reference proteome</keyword>
<accession>A0A917T5W3</accession>
<dbReference type="EMBL" id="BMLF01000002">
    <property type="protein sequence ID" value="GGM10436.1"/>
    <property type="molecule type" value="Genomic_DNA"/>
</dbReference>
<evidence type="ECO:0000259" key="1">
    <source>
        <dbReference type="Pfam" id="PF24393"/>
    </source>
</evidence>
<dbReference type="RefSeq" id="WP_051630560.1">
    <property type="nucleotide sequence ID" value="NZ_BMLF01000002.1"/>
</dbReference>
<feature type="domain" description="Pepco" evidence="1">
    <location>
        <begin position="42"/>
        <end position="113"/>
    </location>
</feature>
<dbReference type="AlphaFoldDB" id="A0A917T5W3"/>
<organism evidence="2 3">
    <name type="scientific">Pseudooceanicola nanhaiensis</name>
    <dbReference type="NCBI Taxonomy" id="375761"/>
    <lineage>
        <taxon>Bacteria</taxon>
        <taxon>Pseudomonadati</taxon>
        <taxon>Pseudomonadota</taxon>
        <taxon>Alphaproteobacteria</taxon>
        <taxon>Rhodobacterales</taxon>
        <taxon>Paracoccaceae</taxon>
        <taxon>Pseudooceanicola</taxon>
    </lineage>
</organism>
<comment type="caution">
    <text evidence="2">The sequence shown here is derived from an EMBL/GenBank/DDBJ whole genome shotgun (WGS) entry which is preliminary data.</text>
</comment>
<evidence type="ECO:0000313" key="2">
    <source>
        <dbReference type="EMBL" id="GGM10436.1"/>
    </source>
</evidence>